<dbReference type="Gene3D" id="3.40.850.10">
    <property type="entry name" value="Kinesin motor domain"/>
    <property type="match status" value="1"/>
</dbReference>
<keyword evidence="2 6" id="KW-0547">Nucleotide-binding</keyword>
<evidence type="ECO:0000313" key="10">
    <source>
        <dbReference type="EMBL" id="PFH38394.1"/>
    </source>
</evidence>
<dbReference type="GO" id="GO:0003777">
    <property type="term" value="F:microtubule motor activity"/>
    <property type="evidence" value="ECO:0007669"/>
    <property type="project" value="InterPro"/>
</dbReference>
<feature type="compositionally biased region" description="Low complexity" evidence="8">
    <location>
        <begin position="1642"/>
        <end position="1661"/>
    </location>
</feature>
<feature type="compositionally biased region" description="Basic and acidic residues" evidence="8">
    <location>
        <begin position="708"/>
        <end position="720"/>
    </location>
</feature>
<evidence type="ECO:0000256" key="2">
    <source>
        <dbReference type="ARBA" id="ARBA00022741"/>
    </source>
</evidence>
<feature type="compositionally biased region" description="Basic and acidic residues" evidence="8">
    <location>
        <begin position="750"/>
        <end position="786"/>
    </location>
</feature>
<dbReference type="RefSeq" id="XP_029222403.1">
    <property type="nucleotide sequence ID" value="XM_029359490.1"/>
</dbReference>
<feature type="compositionally biased region" description="Low complexity" evidence="8">
    <location>
        <begin position="1686"/>
        <end position="1699"/>
    </location>
</feature>
<dbReference type="OrthoDB" id="21525at2759"/>
<dbReference type="PROSITE" id="PS50067">
    <property type="entry name" value="KINESIN_MOTOR_2"/>
    <property type="match status" value="1"/>
</dbReference>
<evidence type="ECO:0000256" key="3">
    <source>
        <dbReference type="ARBA" id="ARBA00022840"/>
    </source>
</evidence>
<sequence length="1725" mass="186804">MEGRGSRGSSRPPAVGSSRGTDDLVDLDDDKEESIRVCTRMRPLFAKEVDARHIKAWRVERSALHLVVEPPSQLEMEESRNAAAGKAVTSMKKAAEKSQGQKDIIQRHFVFDRCFDDNTHNEEVFDYVAKDIVLDCFKGINGCVFAYGQTGSGKTHSIMGVADDPGILPRSLAEFFDCVTDPSLLKEEEQEVQRQKAEDGDATEDKREGADEEAAAESTEYLMRVSYVEIYLERVNDLLQESPKGGAVENLEVKEDPKKGFVVVGLHEETVATMEEAVGLIAKAEQRRHFARTNFNETSSRSHVVFSITLESTRTFEDGSNVSRRGELKIVDLAGNEKAGRASEGVENAKLVLEEGKAINKSLFLLSEVISKLSKQAQMQAEGGKSKKAEKEVYIPWRDSKLTRLLQKALGGNSRASVLVAVHPSNMYLDTSFSSLRFALKCKSIKKKVCVNFFSPEQSLIAQQKKLILSLQSQLKALAGAGTLFDALPQRAAQAPENNEEVQQLKIELENKINKFQQFIMKATKPPSGSFGSTSAFVRRKTMRSGHATSGFEGFRRMDTLAAAKQHLKTIDKLNSSDLYGVEGAGVNLTKAFEFLGNKPQNKDAAVRLGSASSSTLALGHMDTFEPAIDAAVQELEDIDDRYEEPALSTSEEEEGLPPSSKRAASPEVGLRKVDLNEEKQEAEAAAAGSGAEEAHEEPAAQSGAEGLEGRAEPEVSEKESEGEEEASSSAEKTPLSVSREASPVSGGEAPKKAEQAQPKEAKEAKTVKKVKEGAKAKAATDHKGEGAGAANAAAKRVGFAGEDKKGAEEAVKKKLVLKKRDESVAEAGEDTGDGTQPATPVSGAHKPALKKAKKKVTKKKVKVKVTEDGLARDGDKEEEKNEGETGDGAATDTCAEEGDEQKEEESAVVLREAKQRMEGKVVRLRAENKDLVGKLKKAKALGLEAVSKLTFRFKTEHEAVKKLQQRVQDLQMQARYSAAILNKLGLSVLFTANVPASEGRASSLLKESSSASLDAQDEIEDLQRTQSKLFESTTRLSDFLKSFKEKGMLPVDEAPHAREPSGEIASDYFDFSSPSEAFKGLMFPDIDQVKPLAYAMLNDVLARLMVMQAQAARASRAEIEGDSQPPRLLESAVSIMKGEGIRGPRTDEDEGAADESDTLEQVEAVLGLVPSKSEKTHSQDATTSSKINELDEADIQTTEEKRQKVVKSVLALLSPWEQNMMALLYEQQEMRRALGELRDHFFRKLREMQVRFKRAMLEKVEFSDHCERLLGALMEFKADLQRRQEKKTLEEDTNAKFGKLMSKIEEMSLQLSQSNADYRLLTTEYKLLMARNDELRNMVEKLKMENATLLVAPQTLPHFEEINGSTDDPTLRALGYDVCLLQRYGSRLLVEVEEARAAEADIRLLNSKLYTELSAANDCVHDLKNHINLANGVYARSVASYKSQIADLEEDIEEKNARIEALDQEVASLRARLVTPKEGASSVSLSPVSEPGGAQSPAVEDSEKMLTPRSGAESEAHAEAEKKKKVVVKKVEKAKAKPKAKSAVAAKKKQSTTLPSSRTASPTRASASSQVTTKARTAAAAESKKGAAAAATSSAAAKAKAAQPTTAAAKKAASESSASAGRDAGGEKKAVASAKPAVENPAPASAPTTSSSSTAATAHPTPSPSEPAAKQETQKPTASGETQSAATAPGTAIAKAPAFTGDPRDKGFANMASALSRRRKKTAA</sequence>
<dbReference type="InterPro" id="IPR027417">
    <property type="entry name" value="P-loop_NTPase"/>
</dbReference>
<feature type="region of interest" description="Disordered" evidence="8">
    <location>
        <begin position="186"/>
        <end position="215"/>
    </location>
</feature>
<dbReference type="Pfam" id="PF00225">
    <property type="entry name" value="Kinesin"/>
    <property type="match status" value="1"/>
</dbReference>
<keyword evidence="1" id="KW-0493">Microtubule</keyword>
<dbReference type="PANTHER" id="PTHR47968:SF36">
    <property type="entry name" value="KINESIN HEAVY CHAIN ISOFORM X1"/>
    <property type="match status" value="1"/>
</dbReference>
<dbReference type="VEuPathDB" id="ToxoDB:BESB_007360"/>
<evidence type="ECO:0000256" key="7">
    <source>
        <dbReference type="SAM" id="Coils"/>
    </source>
</evidence>
<dbReference type="GO" id="GO:0005524">
    <property type="term" value="F:ATP binding"/>
    <property type="evidence" value="ECO:0007669"/>
    <property type="project" value="UniProtKB-UniRule"/>
</dbReference>
<dbReference type="PANTHER" id="PTHR47968">
    <property type="entry name" value="CENTROMERE PROTEIN E"/>
    <property type="match status" value="1"/>
</dbReference>
<protein>
    <submittedName>
        <fullName evidence="10">Putative kinesin heavy chain</fullName>
    </submittedName>
</protein>
<feature type="compositionally biased region" description="Basic and acidic residues" evidence="8">
    <location>
        <begin position="865"/>
        <end position="884"/>
    </location>
</feature>
<keyword evidence="5 6" id="KW-0505">Motor protein</keyword>
<feature type="compositionally biased region" description="Low complexity" evidence="8">
    <location>
        <begin position="1556"/>
        <end position="1621"/>
    </location>
</feature>
<feature type="compositionally biased region" description="Polar residues" evidence="8">
    <location>
        <begin position="1675"/>
        <end position="1685"/>
    </location>
</feature>
<accession>A0A2A9MM63</accession>
<dbReference type="GO" id="GO:0005874">
    <property type="term" value="C:microtubule"/>
    <property type="evidence" value="ECO:0007669"/>
    <property type="project" value="UniProtKB-KW"/>
</dbReference>
<feature type="coiled-coil region" evidence="7">
    <location>
        <begin position="1326"/>
        <end position="1353"/>
    </location>
</feature>
<dbReference type="STRING" id="94643.A0A2A9MM63"/>
<keyword evidence="4 7" id="KW-0175">Coiled coil</keyword>
<dbReference type="GeneID" id="40305798"/>
<feature type="compositionally biased region" description="Basic residues" evidence="8">
    <location>
        <begin position="848"/>
        <end position="864"/>
    </location>
</feature>
<feature type="compositionally biased region" description="Basic residues" evidence="8">
    <location>
        <begin position="1537"/>
        <end position="1551"/>
    </location>
</feature>
<feature type="compositionally biased region" description="Low complexity" evidence="8">
    <location>
        <begin position="789"/>
        <end position="801"/>
    </location>
</feature>
<feature type="compositionally biased region" description="Basic and acidic residues" evidence="8">
    <location>
        <begin position="802"/>
        <end position="824"/>
    </location>
</feature>
<dbReference type="InterPro" id="IPR027640">
    <property type="entry name" value="Kinesin-like_fam"/>
</dbReference>
<dbReference type="PROSITE" id="PS00411">
    <property type="entry name" value="KINESIN_MOTOR_1"/>
    <property type="match status" value="1"/>
</dbReference>
<dbReference type="SMART" id="SM00129">
    <property type="entry name" value="KISc"/>
    <property type="match status" value="1"/>
</dbReference>
<feature type="compositionally biased region" description="Basic and acidic residues" evidence="8">
    <location>
        <begin position="670"/>
        <end position="683"/>
    </location>
</feature>
<evidence type="ECO:0000256" key="4">
    <source>
        <dbReference type="ARBA" id="ARBA00023054"/>
    </source>
</evidence>
<evidence type="ECO:0000256" key="5">
    <source>
        <dbReference type="ARBA" id="ARBA00023175"/>
    </source>
</evidence>
<feature type="region of interest" description="Disordered" evidence="8">
    <location>
        <begin position="1"/>
        <end position="28"/>
    </location>
</feature>
<dbReference type="CDD" id="cd00106">
    <property type="entry name" value="KISc"/>
    <property type="match status" value="1"/>
</dbReference>
<evidence type="ECO:0000313" key="11">
    <source>
        <dbReference type="Proteomes" id="UP000224006"/>
    </source>
</evidence>
<comment type="similarity">
    <text evidence="6">Belongs to the TRAFAC class myosin-kinesin ATPase superfamily. Kinesin family.</text>
</comment>
<dbReference type="GO" id="GO:0007018">
    <property type="term" value="P:microtubule-based movement"/>
    <property type="evidence" value="ECO:0007669"/>
    <property type="project" value="InterPro"/>
</dbReference>
<dbReference type="InterPro" id="IPR019821">
    <property type="entry name" value="Kinesin_motor_CS"/>
</dbReference>
<feature type="compositionally biased region" description="Basic and acidic residues" evidence="8">
    <location>
        <begin position="1502"/>
        <end position="1523"/>
    </location>
</feature>
<proteinExistence type="inferred from homology"/>
<dbReference type="SUPFAM" id="SSF52540">
    <property type="entry name" value="P-loop containing nucleoside triphosphate hydrolases"/>
    <property type="match status" value="1"/>
</dbReference>
<dbReference type="KEGG" id="bbes:BESB_007360"/>
<evidence type="ECO:0000256" key="1">
    <source>
        <dbReference type="ARBA" id="ARBA00022701"/>
    </source>
</evidence>
<dbReference type="GO" id="GO:0008017">
    <property type="term" value="F:microtubule binding"/>
    <property type="evidence" value="ECO:0007669"/>
    <property type="project" value="InterPro"/>
</dbReference>
<name>A0A2A9MM63_BESBE</name>
<feature type="coiled-coil region" evidence="7">
    <location>
        <begin position="908"/>
        <end position="974"/>
    </location>
</feature>
<dbReference type="Proteomes" id="UP000224006">
    <property type="component" value="Chromosome I"/>
</dbReference>
<gene>
    <name evidence="10" type="ORF">BESB_007360</name>
</gene>
<keyword evidence="3 6" id="KW-0067">ATP-binding</keyword>
<evidence type="ECO:0000259" key="9">
    <source>
        <dbReference type="PROSITE" id="PS50067"/>
    </source>
</evidence>
<dbReference type="EMBL" id="NWUJ01000001">
    <property type="protein sequence ID" value="PFH38394.1"/>
    <property type="molecule type" value="Genomic_DNA"/>
</dbReference>
<keyword evidence="11" id="KW-1185">Reference proteome</keyword>
<feature type="binding site" evidence="6">
    <location>
        <begin position="148"/>
        <end position="155"/>
    </location>
    <ligand>
        <name>ATP</name>
        <dbReference type="ChEBI" id="CHEBI:30616"/>
    </ligand>
</feature>
<feature type="compositionally biased region" description="Basic and acidic residues" evidence="8">
    <location>
        <begin position="186"/>
        <end position="209"/>
    </location>
</feature>
<feature type="compositionally biased region" description="Acidic residues" evidence="8">
    <location>
        <begin position="895"/>
        <end position="904"/>
    </location>
</feature>
<feature type="domain" description="Kinesin motor" evidence="9">
    <location>
        <begin position="34"/>
        <end position="445"/>
    </location>
</feature>
<dbReference type="InterPro" id="IPR036961">
    <property type="entry name" value="Kinesin_motor_dom_sf"/>
</dbReference>
<evidence type="ECO:0000256" key="6">
    <source>
        <dbReference type="PROSITE-ProRule" id="PRU00283"/>
    </source>
</evidence>
<feature type="region of interest" description="Disordered" evidence="8">
    <location>
        <begin position="1480"/>
        <end position="1725"/>
    </location>
</feature>
<feature type="coiled-coil region" evidence="7">
    <location>
        <begin position="1439"/>
        <end position="1473"/>
    </location>
</feature>
<feature type="region of interest" description="Disordered" evidence="8">
    <location>
        <begin position="645"/>
        <end position="908"/>
    </location>
</feature>
<comment type="caution">
    <text evidence="10">The sequence shown here is derived from an EMBL/GenBank/DDBJ whole genome shotgun (WGS) entry which is preliminary data.</text>
</comment>
<reference evidence="10 11" key="1">
    <citation type="submission" date="2017-09" db="EMBL/GenBank/DDBJ databases">
        <title>Genome sequencing of Besnoitia besnoiti strain Bb-Ger1.</title>
        <authorList>
            <person name="Schares G."/>
            <person name="Venepally P."/>
            <person name="Lorenzi H.A."/>
        </authorList>
    </citation>
    <scope>NUCLEOTIDE SEQUENCE [LARGE SCALE GENOMIC DNA]</scope>
    <source>
        <strain evidence="10 11">Bb-Ger1</strain>
    </source>
</reference>
<organism evidence="10 11">
    <name type="scientific">Besnoitia besnoiti</name>
    <name type="common">Apicomplexan protozoan</name>
    <dbReference type="NCBI Taxonomy" id="94643"/>
    <lineage>
        <taxon>Eukaryota</taxon>
        <taxon>Sar</taxon>
        <taxon>Alveolata</taxon>
        <taxon>Apicomplexa</taxon>
        <taxon>Conoidasida</taxon>
        <taxon>Coccidia</taxon>
        <taxon>Eucoccidiorida</taxon>
        <taxon>Eimeriorina</taxon>
        <taxon>Sarcocystidae</taxon>
        <taxon>Besnoitia</taxon>
    </lineage>
</organism>
<dbReference type="PRINTS" id="PR00380">
    <property type="entry name" value="KINESINHEAVY"/>
</dbReference>
<dbReference type="InterPro" id="IPR001752">
    <property type="entry name" value="Kinesin_motor_dom"/>
</dbReference>
<evidence type="ECO:0000256" key="8">
    <source>
        <dbReference type="SAM" id="MobiDB-lite"/>
    </source>
</evidence>